<accession>A0A243W5K7</accession>
<keyword evidence="3" id="KW-1185">Reference proteome</keyword>
<gene>
    <name evidence="2" type="ORF">BXP70_27405</name>
</gene>
<dbReference type="EMBL" id="MTSE01000042">
    <property type="protein sequence ID" value="OUJ68827.1"/>
    <property type="molecule type" value="Genomic_DNA"/>
</dbReference>
<feature type="coiled-coil region" evidence="1">
    <location>
        <begin position="11"/>
        <end position="87"/>
    </location>
</feature>
<reference evidence="2 3" key="1">
    <citation type="submission" date="2017-01" db="EMBL/GenBank/DDBJ databases">
        <title>A new Hymenobacter.</title>
        <authorList>
            <person name="Liang Y."/>
            <person name="Feng F."/>
        </authorList>
    </citation>
    <scope>NUCLEOTIDE SEQUENCE [LARGE SCALE GENOMIC DNA]</scope>
    <source>
        <strain evidence="2">MIMBbqt21</strain>
    </source>
</reference>
<evidence type="ECO:0000256" key="1">
    <source>
        <dbReference type="SAM" id="Coils"/>
    </source>
</evidence>
<dbReference type="RefSeq" id="WP_086597302.1">
    <property type="nucleotide sequence ID" value="NZ_MTSE01000042.1"/>
</dbReference>
<proteinExistence type="predicted"/>
<protein>
    <submittedName>
        <fullName evidence="2">Uncharacterized protein</fullName>
    </submittedName>
</protein>
<dbReference type="AlphaFoldDB" id="A0A243W5K7"/>
<evidence type="ECO:0000313" key="2">
    <source>
        <dbReference type="EMBL" id="OUJ68827.1"/>
    </source>
</evidence>
<dbReference type="OrthoDB" id="884710at2"/>
<evidence type="ECO:0000313" key="3">
    <source>
        <dbReference type="Proteomes" id="UP000194873"/>
    </source>
</evidence>
<dbReference type="Proteomes" id="UP000194873">
    <property type="component" value="Unassembled WGS sequence"/>
</dbReference>
<sequence length="146" mass="15885">MADKSPEQITIETLNKENATLKKDLLEAQTLRNQYAAKLDELKPQHAALQTENAALKAENTSLGEDLDKAESLINEQTKKLANAEAAKDENSPLVVTHEDVQYRVLAKQVKIGNKVVKADELAASPELLAQLIASGSGLLQEIEAK</sequence>
<name>A0A243W5K7_9BACT</name>
<keyword evidence="1" id="KW-0175">Coiled coil</keyword>
<comment type="caution">
    <text evidence="2">The sequence shown here is derived from an EMBL/GenBank/DDBJ whole genome shotgun (WGS) entry which is preliminary data.</text>
</comment>
<organism evidence="2 3">
    <name type="scientific">Hymenobacter crusticola</name>
    <dbReference type="NCBI Taxonomy" id="1770526"/>
    <lineage>
        <taxon>Bacteria</taxon>
        <taxon>Pseudomonadati</taxon>
        <taxon>Bacteroidota</taxon>
        <taxon>Cytophagia</taxon>
        <taxon>Cytophagales</taxon>
        <taxon>Hymenobacteraceae</taxon>
        <taxon>Hymenobacter</taxon>
    </lineage>
</organism>